<dbReference type="InterPro" id="IPR011990">
    <property type="entry name" value="TPR-like_helical_dom_sf"/>
</dbReference>
<gene>
    <name evidence="2" type="primary">cycH</name>
    <name evidence="2" type="ORF">PhaeoP88_01936</name>
</gene>
<evidence type="ECO:0000256" key="1">
    <source>
        <dbReference type="ARBA" id="ARBA00022748"/>
    </source>
</evidence>
<dbReference type="GO" id="GO:0017004">
    <property type="term" value="P:cytochrome complex assembly"/>
    <property type="evidence" value="ECO:0007669"/>
    <property type="project" value="UniProtKB-KW"/>
</dbReference>
<dbReference type="NCBIfam" id="TIGR03142">
    <property type="entry name" value="cytochro_ccmI"/>
    <property type="match status" value="1"/>
</dbReference>
<reference evidence="2 3" key="2">
    <citation type="journal article" date="2017" name="Genome Biol. Evol.">
        <title>Trajectories and Drivers of Genome Evolution in Surface-Associated Marine Phaeobacter.</title>
        <authorList>
            <person name="Freese H.M."/>
            <person name="Sikorski J."/>
            <person name="Bunk B."/>
            <person name="Scheuner C."/>
            <person name="Meier-Kolthoff J.P."/>
            <person name="Sproer C."/>
            <person name="Gram L."/>
            <person name="Overmann J."/>
        </authorList>
    </citation>
    <scope>NUCLEOTIDE SEQUENCE [LARGE SCALE GENOMIC DNA]</scope>
    <source>
        <strain evidence="2 3">P88</strain>
    </source>
</reference>
<reference evidence="2 3" key="1">
    <citation type="journal article" date="2017" name="Front. Microbiol.">
        <title>Phaeobacter piscinae sp. nov., a species of the Roseobacter group and potential aquaculture probiont.</title>
        <authorList>
            <person name="Sonnenschein E.C."/>
            <person name="Phippen C.B.W."/>
            <person name="Nielsen K.F."/>
            <person name="Mateiu R.V."/>
            <person name="Melchiorsen J."/>
            <person name="Gram L."/>
            <person name="Overmann J."/>
            <person name="Freese H.M."/>
        </authorList>
    </citation>
    <scope>NUCLEOTIDE SEQUENCE [LARGE SCALE GENOMIC DNA]</scope>
    <source>
        <strain evidence="2 3">P88</strain>
    </source>
</reference>
<dbReference type="Proteomes" id="UP000236447">
    <property type="component" value="Chromosome"/>
</dbReference>
<protein>
    <submittedName>
        <fullName evidence="2">Cytochrome c-type biogenesis protein CycH</fullName>
    </submittedName>
</protein>
<evidence type="ECO:0000313" key="3">
    <source>
        <dbReference type="Proteomes" id="UP000236447"/>
    </source>
</evidence>
<dbReference type="Gene3D" id="1.25.40.10">
    <property type="entry name" value="Tetratricopeptide repeat domain"/>
    <property type="match status" value="1"/>
</dbReference>
<dbReference type="AlphaFoldDB" id="A0A2I7K9M9"/>
<dbReference type="EMBL" id="CP010725">
    <property type="protein sequence ID" value="AUQ99306.1"/>
    <property type="molecule type" value="Genomic_DNA"/>
</dbReference>
<dbReference type="RefSeq" id="WP_102883578.1">
    <property type="nucleotide sequence ID" value="NZ_CP010725.1"/>
</dbReference>
<accession>A0A2I7K9M9</accession>
<proteinExistence type="predicted"/>
<name>A0A2I7K9M9_9RHOB</name>
<evidence type="ECO:0000313" key="2">
    <source>
        <dbReference type="EMBL" id="AUQ99306.1"/>
    </source>
</evidence>
<keyword evidence="1" id="KW-0201">Cytochrome c-type biogenesis</keyword>
<dbReference type="InterPro" id="IPR017560">
    <property type="entry name" value="Cyt_c_biogenesis_CcmI"/>
</dbReference>
<organism evidence="2 3">
    <name type="scientific">Phaeobacter inhibens</name>
    <dbReference type="NCBI Taxonomy" id="221822"/>
    <lineage>
        <taxon>Bacteria</taxon>
        <taxon>Pseudomonadati</taxon>
        <taxon>Pseudomonadota</taxon>
        <taxon>Alphaproteobacteria</taxon>
        <taxon>Rhodobacterales</taxon>
        <taxon>Roseobacteraceae</taxon>
        <taxon>Phaeobacter</taxon>
    </lineage>
</organism>
<sequence>MTFWIVISLITLATATLLSLVLLRGRDSGEPAAAYDLQVYRQQLRDVDKDLARGVLQAADAERIRTEISRRILSADAQVQAAASGHTQPRTLTSAAAIALIGLVCGGTYLLYANLGAPGYNDLGLQLRIDAAAERAATRPTQAEAEADAPERPARVVEPGYATLVDQLRDTASKRVDDAQGQALLAQHEANLGNFAAAAKAKANYIRIMSGDVEARDFGELAELQIMAAGGYVSPEAEDALRTTLTLDRFDGGARYYWGLMMAQIGRPDVAYEVWSETLAMGPEGAPWVTAISAQIEDIAYRAGVEYTPITPGSVPAPGRAPAAPAAGPSAEDIAVAEDMSAEDRQQMIRGMVEGLSDRLATTGGTPQEWARLIGALTVLNQTERAQAIYAEAQEVFAEVPEALATITAAAKQAGLSQ</sequence>